<keyword evidence="4" id="KW-1185">Reference proteome</keyword>
<evidence type="ECO:0000256" key="2">
    <source>
        <dbReference type="SAM" id="SignalP"/>
    </source>
</evidence>
<keyword evidence="2" id="KW-0732">Signal</keyword>
<feature type="chain" id="PRO_5034771004" description="Cohesin domain-containing protein" evidence="2">
    <location>
        <begin position="25"/>
        <end position="246"/>
    </location>
</feature>
<name>A0A7M2WQM7_9BACT</name>
<dbReference type="RefSeq" id="WP_206290748.1">
    <property type="nucleotide sequence ID" value="NZ_CP063458.1"/>
</dbReference>
<protein>
    <recommendedName>
        <fullName evidence="5">Cohesin domain-containing protein</fullName>
    </recommendedName>
</protein>
<evidence type="ECO:0000256" key="1">
    <source>
        <dbReference type="SAM" id="Phobius"/>
    </source>
</evidence>
<feature type="signal peptide" evidence="2">
    <location>
        <begin position="1"/>
        <end position="24"/>
    </location>
</feature>
<dbReference type="EMBL" id="CP063458">
    <property type="protein sequence ID" value="QOV87837.1"/>
    <property type="molecule type" value="Genomic_DNA"/>
</dbReference>
<dbReference type="AlphaFoldDB" id="A0A7M2WQM7"/>
<evidence type="ECO:0000313" key="4">
    <source>
        <dbReference type="Proteomes" id="UP000593765"/>
    </source>
</evidence>
<keyword evidence="1" id="KW-0472">Membrane</keyword>
<evidence type="ECO:0000313" key="3">
    <source>
        <dbReference type="EMBL" id="QOV87837.1"/>
    </source>
</evidence>
<dbReference type="KEGG" id="hbs:IPV69_16280"/>
<organism evidence="3 4">
    <name type="scientific">Humisphaera borealis</name>
    <dbReference type="NCBI Taxonomy" id="2807512"/>
    <lineage>
        <taxon>Bacteria</taxon>
        <taxon>Pseudomonadati</taxon>
        <taxon>Planctomycetota</taxon>
        <taxon>Phycisphaerae</taxon>
        <taxon>Tepidisphaerales</taxon>
        <taxon>Tepidisphaeraceae</taxon>
        <taxon>Humisphaera</taxon>
    </lineage>
</organism>
<reference evidence="3 4" key="1">
    <citation type="submission" date="2020-10" db="EMBL/GenBank/DDBJ databases">
        <title>Wide distribution of Phycisphaera-like planctomycetes from WD2101 soil group in peatlands and genome analysis of the first cultivated representative.</title>
        <authorList>
            <person name="Dedysh S.N."/>
            <person name="Beletsky A.V."/>
            <person name="Ivanova A."/>
            <person name="Kulichevskaya I.S."/>
            <person name="Suzina N.E."/>
            <person name="Philippov D.A."/>
            <person name="Rakitin A.L."/>
            <person name="Mardanov A.V."/>
            <person name="Ravin N.V."/>
        </authorList>
    </citation>
    <scope>NUCLEOTIDE SEQUENCE [LARGE SCALE GENOMIC DNA]</scope>
    <source>
        <strain evidence="3 4">M1803</strain>
    </source>
</reference>
<keyword evidence="1" id="KW-1133">Transmembrane helix</keyword>
<accession>A0A7M2WQM7</accession>
<dbReference type="Proteomes" id="UP000593765">
    <property type="component" value="Chromosome"/>
</dbReference>
<gene>
    <name evidence="3" type="ORF">IPV69_16280</name>
</gene>
<evidence type="ECO:0008006" key="5">
    <source>
        <dbReference type="Google" id="ProtNLM"/>
    </source>
</evidence>
<proteinExistence type="predicted"/>
<sequence>MSRAFHATLSAIVCSLILASPAAAGLISPGETVSLSSGDFGGPVGIKLAEKSSPFVIDYGADPVFGFDGKLNGTLHSAVYNVGGKLAFFYDVDLDSNNFVSGATEQSELTVLSFAGFATTVSGMLDYEEAIKASRSVDGAQIVLFSDTPGLGGPPALLVQTDATSYSESGSAVFHAGDELLTLNATKAVIGSTTIEGAFQPTIGGGSGQVPPTAIPLPPAAYSGLGVLMAMAIIVAVRRTWNTQQC</sequence>
<feature type="transmembrane region" description="Helical" evidence="1">
    <location>
        <begin position="220"/>
        <end position="237"/>
    </location>
</feature>
<keyword evidence="1" id="KW-0812">Transmembrane</keyword>